<dbReference type="AlphaFoldDB" id="A0A2T2WKD3"/>
<gene>
    <name evidence="1" type="ORF">C7B47_16470</name>
</gene>
<dbReference type="InterPro" id="IPR042099">
    <property type="entry name" value="ANL_N_sf"/>
</dbReference>
<evidence type="ECO:0000313" key="1">
    <source>
        <dbReference type="EMBL" id="PSR22676.1"/>
    </source>
</evidence>
<sequence>MLQSNPMQFPRVEVHRALANAYTAKFYALRQHLRQLSVECYEDFRAIPFTHPTDLLAHGEEFVPSGMSVTRVFLSGGTQTSYKRIYYTNEDWNIALQTNAELFRMCSIGPGDKVAILQPFAPWSIGPVYQESTAQIGALAIPLGIHFHQDTIANLLQVHQPTVILAPPSFLARLTQHLRETGALSRAALTVRLLVLAGEPLSRGQRAFLSAAWQAIALSLYGSAETDSLAVQVEPGGPFHFLTQTIFPEVDLREGRTTMFNKGALGNLLITTLARRSTPLIRYELGDKIEVEGPCSLHERCYLIRILGRGSQSIILSDGTCIESYQVLSIVDEVIPEFVACRVRVSTGEDGSDVLEVTLYSNDDVPDNELTKLAKCLGRLSVDVEDALAAGTLSSIHVFHERADNMPVTQRGKLVSFEDDRIDRPESRVPR</sequence>
<comment type="caution">
    <text evidence="1">The sequence shown here is derived from an EMBL/GenBank/DDBJ whole genome shotgun (WGS) entry which is preliminary data.</text>
</comment>
<dbReference type="Gene3D" id="3.40.50.12780">
    <property type="entry name" value="N-terminal domain of ligase-like"/>
    <property type="match status" value="1"/>
</dbReference>
<evidence type="ECO:0000313" key="2">
    <source>
        <dbReference type="Proteomes" id="UP000242705"/>
    </source>
</evidence>
<dbReference type="Proteomes" id="UP000242705">
    <property type="component" value="Unassembled WGS sequence"/>
</dbReference>
<dbReference type="EMBL" id="PXYX01000081">
    <property type="protein sequence ID" value="PSR22676.1"/>
    <property type="molecule type" value="Genomic_DNA"/>
</dbReference>
<name>A0A2T2WKD3_SULTH</name>
<dbReference type="PANTHER" id="PTHR43845:SF1">
    <property type="entry name" value="BLR5969 PROTEIN"/>
    <property type="match status" value="1"/>
</dbReference>
<dbReference type="PANTHER" id="PTHR43845">
    <property type="entry name" value="BLR5969 PROTEIN"/>
    <property type="match status" value="1"/>
</dbReference>
<reference evidence="1 2" key="1">
    <citation type="journal article" date="2014" name="BMC Genomics">
        <title>Comparison of environmental and isolate Sulfobacillus genomes reveals diverse carbon, sulfur, nitrogen, and hydrogen metabolisms.</title>
        <authorList>
            <person name="Justice N.B."/>
            <person name="Norman A."/>
            <person name="Brown C.T."/>
            <person name="Singh A."/>
            <person name="Thomas B.C."/>
            <person name="Banfield J.F."/>
        </authorList>
    </citation>
    <scope>NUCLEOTIDE SEQUENCE [LARGE SCALE GENOMIC DNA]</scope>
    <source>
        <strain evidence="1">AMDSBA5</strain>
    </source>
</reference>
<dbReference type="SUPFAM" id="SSF56801">
    <property type="entry name" value="Acetyl-CoA synthetase-like"/>
    <property type="match status" value="1"/>
</dbReference>
<proteinExistence type="predicted"/>
<organism evidence="1 2">
    <name type="scientific">Sulfobacillus thermosulfidooxidans</name>
    <dbReference type="NCBI Taxonomy" id="28034"/>
    <lineage>
        <taxon>Bacteria</taxon>
        <taxon>Bacillati</taxon>
        <taxon>Bacillota</taxon>
        <taxon>Clostridia</taxon>
        <taxon>Eubacteriales</taxon>
        <taxon>Clostridiales Family XVII. Incertae Sedis</taxon>
        <taxon>Sulfobacillus</taxon>
    </lineage>
</organism>
<protein>
    <recommendedName>
        <fullName evidence="3">CoF synthetase</fullName>
    </recommendedName>
</protein>
<evidence type="ECO:0008006" key="3">
    <source>
        <dbReference type="Google" id="ProtNLM"/>
    </source>
</evidence>
<accession>A0A2T2WKD3</accession>